<accession>A0A5U8SE37</accession>
<dbReference type="InterPro" id="IPR009061">
    <property type="entry name" value="DNA-bd_dom_put_sf"/>
</dbReference>
<comment type="caution">
    <text evidence="2">The sequence shown here is derived from an EMBL/GenBank/DDBJ whole genome shotgun (WGS) entry which is preliminary data.</text>
</comment>
<organism evidence="2">
    <name type="scientific">Salmonella enterica subsp. enterica serovar Stanley</name>
    <dbReference type="NCBI Taxonomy" id="192953"/>
    <lineage>
        <taxon>Bacteria</taxon>
        <taxon>Pseudomonadati</taxon>
        <taxon>Pseudomonadota</taxon>
        <taxon>Gammaproteobacteria</taxon>
        <taxon>Enterobacterales</taxon>
        <taxon>Enterobacteriaceae</taxon>
        <taxon>Salmonella</taxon>
    </lineage>
</organism>
<proteinExistence type="predicted"/>
<feature type="domain" description="HTH merR-type" evidence="1">
    <location>
        <begin position="16"/>
        <end position="52"/>
    </location>
</feature>
<name>A0A5U8SE37_SALET</name>
<reference evidence="2" key="1">
    <citation type="submission" date="2018-07" db="EMBL/GenBank/DDBJ databases">
        <authorList>
            <person name="Ashton P.M."/>
            <person name="Dallman T."/>
            <person name="Nair S."/>
            <person name="De Pinna E."/>
            <person name="Peters T."/>
            <person name="Grant K."/>
        </authorList>
    </citation>
    <scope>NUCLEOTIDE SEQUENCE</scope>
    <source>
        <strain evidence="2">467190</strain>
    </source>
</reference>
<dbReference type="EMBL" id="AAGTZX010000020">
    <property type="protein sequence ID" value="EBR9756631.1"/>
    <property type="molecule type" value="Genomic_DNA"/>
</dbReference>
<dbReference type="SUPFAM" id="SSF46955">
    <property type="entry name" value="Putative DNA-binding domain"/>
    <property type="match status" value="1"/>
</dbReference>
<dbReference type="GO" id="GO:0006355">
    <property type="term" value="P:regulation of DNA-templated transcription"/>
    <property type="evidence" value="ECO:0007669"/>
    <property type="project" value="InterPro"/>
</dbReference>
<evidence type="ECO:0000259" key="1">
    <source>
        <dbReference type="Pfam" id="PF13411"/>
    </source>
</evidence>
<dbReference type="Pfam" id="PF13411">
    <property type="entry name" value="MerR_1"/>
    <property type="match status" value="1"/>
</dbReference>
<dbReference type="AlphaFoldDB" id="A0A5U8SE37"/>
<dbReference type="InterPro" id="IPR038147">
    <property type="entry name" value="Cox_sf"/>
</dbReference>
<sequence>MSQTVSTHSENRWVPLKAFCERTGIKESTVRYYLKNGKLPIKPKDKAKGRVYVDWFSWNAGTIVH</sequence>
<dbReference type="Gene3D" id="6.10.200.10">
    <property type="entry name" value="Regulatory phage protein Cox"/>
    <property type="match status" value="1"/>
</dbReference>
<protein>
    <recommendedName>
        <fullName evidence="1">HTH merR-type domain-containing protein</fullName>
    </recommendedName>
</protein>
<gene>
    <name evidence="2" type="ORF">DS567_20850</name>
</gene>
<evidence type="ECO:0000313" key="2">
    <source>
        <dbReference type="EMBL" id="EBR9756631.1"/>
    </source>
</evidence>
<dbReference type="InterPro" id="IPR000551">
    <property type="entry name" value="MerR-type_HTH_dom"/>
</dbReference>
<dbReference type="GO" id="GO:0003677">
    <property type="term" value="F:DNA binding"/>
    <property type="evidence" value="ECO:0007669"/>
    <property type="project" value="InterPro"/>
</dbReference>